<dbReference type="EMBL" id="JAPFFF010000604">
    <property type="protein sequence ID" value="KAK8833902.1"/>
    <property type="molecule type" value="Genomic_DNA"/>
</dbReference>
<evidence type="ECO:0000313" key="2">
    <source>
        <dbReference type="Proteomes" id="UP001470230"/>
    </source>
</evidence>
<protein>
    <submittedName>
        <fullName evidence="1">Uncharacterized protein</fullName>
    </submittedName>
</protein>
<evidence type="ECO:0000313" key="1">
    <source>
        <dbReference type="EMBL" id="KAK8833902.1"/>
    </source>
</evidence>
<comment type="caution">
    <text evidence="1">The sequence shown here is derived from an EMBL/GenBank/DDBJ whole genome shotgun (WGS) entry which is preliminary data.</text>
</comment>
<keyword evidence="2" id="KW-1185">Reference proteome</keyword>
<name>A0ABR2GJ00_9EUKA</name>
<gene>
    <name evidence="1" type="ORF">M9Y10_039933</name>
</gene>
<accession>A0ABR2GJ00</accession>
<proteinExistence type="predicted"/>
<dbReference type="Proteomes" id="UP001470230">
    <property type="component" value="Unassembled WGS sequence"/>
</dbReference>
<reference evidence="1 2" key="1">
    <citation type="submission" date="2024-04" db="EMBL/GenBank/DDBJ databases">
        <title>Tritrichomonas musculus Genome.</title>
        <authorList>
            <person name="Alves-Ferreira E."/>
            <person name="Grigg M."/>
            <person name="Lorenzi H."/>
            <person name="Galac M."/>
        </authorList>
    </citation>
    <scope>NUCLEOTIDE SEQUENCE [LARGE SCALE GENOMIC DNA]</scope>
    <source>
        <strain evidence="1 2">EAF2021</strain>
    </source>
</reference>
<feature type="non-terminal residue" evidence="1">
    <location>
        <position position="1"/>
    </location>
</feature>
<organism evidence="1 2">
    <name type="scientific">Tritrichomonas musculus</name>
    <dbReference type="NCBI Taxonomy" id="1915356"/>
    <lineage>
        <taxon>Eukaryota</taxon>
        <taxon>Metamonada</taxon>
        <taxon>Parabasalia</taxon>
        <taxon>Tritrichomonadida</taxon>
        <taxon>Tritrichomonadidae</taxon>
        <taxon>Tritrichomonas</taxon>
    </lineage>
</organism>
<sequence length="135" mass="15955">FVQFFFTSFLRMTRTADVLCVNEVTATFTGIEHHPCRFMTSLCPDRCNHATDYAIFKVDEYSKYEKPGEYGDDKTEQFHWDLKPTADSNKLHPEYLEIVKNLHQGDKVKINWTHFYVHENGSSFPERSVTYFEKI</sequence>